<dbReference type="RefSeq" id="WP_012684027.1">
    <property type="nucleotide sequence ID" value="NC_012491.1"/>
</dbReference>
<gene>
    <name evidence="1" type="ordered locus">BBR47_02770</name>
</gene>
<evidence type="ECO:0000313" key="2">
    <source>
        <dbReference type="Proteomes" id="UP000001877"/>
    </source>
</evidence>
<dbReference type="KEGG" id="bbe:BBR47_02770"/>
<dbReference type="AlphaFoldDB" id="C0ZIN6"/>
<organism evidence="1 2">
    <name type="scientific">Brevibacillus brevis (strain 47 / JCM 6285 / NBRC 100599)</name>
    <dbReference type="NCBI Taxonomy" id="358681"/>
    <lineage>
        <taxon>Bacteria</taxon>
        <taxon>Bacillati</taxon>
        <taxon>Bacillota</taxon>
        <taxon>Bacilli</taxon>
        <taxon>Bacillales</taxon>
        <taxon>Paenibacillaceae</taxon>
        <taxon>Brevibacillus</taxon>
    </lineage>
</organism>
<accession>C0ZIN6</accession>
<dbReference type="EMBL" id="AP008955">
    <property type="protein sequence ID" value="BAH41254.1"/>
    <property type="molecule type" value="Genomic_DNA"/>
</dbReference>
<proteinExistence type="predicted"/>
<dbReference type="Proteomes" id="UP000001877">
    <property type="component" value="Chromosome"/>
</dbReference>
<reference evidence="1 2" key="1">
    <citation type="submission" date="2005-03" db="EMBL/GenBank/DDBJ databases">
        <title>Brevibacillus brevis strain 47, complete genome.</title>
        <authorList>
            <person name="Hosoyama A."/>
            <person name="Yamada R."/>
            <person name="Hongo Y."/>
            <person name="Terui Y."/>
            <person name="Ankai A."/>
            <person name="Masuyama W."/>
            <person name="Sekiguchi M."/>
            <person name="Takeda T."/>
            <person name="Asano K."/>
            <person name="Ohji S."/>
            <person name="Ichikawa N."/>
            <person name="Narita S."/>
            <person name="Aoki N."/>
            <person name="Miura H."/>
            <person name="Matsushita S."/>
            <person name="Sekigawa T."/>
            <person name="Yamagata H."/>
            <person name="Yoshikawa H."/>
            <person name="Udaka S."/>
            <person name="Tanikawa S."/>
            <person name="Fujita N."/>
        </authorList>
    </citation>
    <scope>NUCLEOTIDE SEQUENCE [LARGE SCALE GENOMIC DNA]</scope>
    <source>
        <strain evidence="2">47 / JCM 6285 / NBRC 100599</strain>
    </source>
</reference>
<dbReference type="HOGENOM" id="CLU_2767761_0_0_9"/>
<keyword evidence="2" id="KW-1185">Reference proteome</keyword>
<dbReference type="eggNOG" id="COG0630">
    <property type="taxonomic scope" value="Bacteria"/>
</dbReference>
<dbReference type="STRING" id="358681.BBR47_02770"/>
<protein>
    <submittedName>
        <fullName evidence="1">Uncharacterized protein</fullName>
    </submittedName>
</protein>
<sequence length="69" mass="7608">MNARSEAVELKTSPSTIDLQLAPLRPFLDDKTLTEFVINGPGEVLTEGPDGWTTHQIPAITQEWCLGQE</sequence>
<name>C0ZIN6_BREBN</name>
<dbReference type="Gene3D" id="3.30.450.90">
    <property type="match status" value="1"/>
</dbReference>
<evidence type="ECO:0000313" key="1">
    <source>
        <dbReference type="EMBL" id="BAH41254.1"/>
    </source>
</evidence>